<feature type="transmembrane region" description="Helical" evidence="9">
    <location>
        <begin position="152"/>
        <end position="171"/>
    </location>
</feature>
<evidence type="ECO:0000256" key="3">
    <source>
        <dbReference type="ARBA" id="ARBA00022448"/>
    </source>
</evidence>
<evidence type="ECO:0000313" key="13">
    <source>
        <dbReference type="Proteomes" id="UP001165085"/>
    </source>
</evidence>
<feature type="transmembrane region" description="Helical" evidence="9">
    <location>
        <begin position="487"/>
        <end position="511"/>
    </location>
</feature>
<dbReference type="OrthoDB" id="534912at2759"/>
<keyword evidence="13" id="KW-1185">Reference proteome</keyword>
<feature type="transmembrane region" description="Helical" evidence="9">
    <location>
        <begin position="215"/>
        <end position="234"/>
    </location>
</feature>
<feature type="transmembrane region" description="Helical" evidence="9">
    <location>
        <begin position="393"/>
        <end position="419"/>
    </location>
</feature>
<dbReference type="InterPro" id="IPR024041">
    <property type="entry name" value="NH4_transpt_AmtB-like_dom"/>
</dbReference>
<feature type="region of interest" description="Disordered" evidence="8">
    <location>
        <begin position="604"/>
        <end position="631"/>
    </location>
</feature>
<evidence type="ECO:0000256" key="5">
    <source>
        <dbReference type="ARBA" id="ARBA00022989"/>
    </source>
</evidence>
<dbReference type="AlphaFoldDB" id="A0A9W7BAV7"/>
<comment type="subcellular location">
    <subcellularLocation>
        <location evidence="1">Membrane</location>
        <topology evidence="1">Multi-pass membrane protein</topology>
    </subcellularLocation>
</comment>
<dbReference type="InterPro" id="IPR029020">
    <property type="entry name" value="Ammonium/urea_transptr"/>
</dbReference>
<keyword evidence="7" id="KW-0924">Ammonia transport</keyword>
<dbReference type="GO" id="GO:0005886">
    <property type="term" value="C:plasma membrane"/>
    <property type="evidence" value="ECO:0007669"/>
    <property type="project" value="TreeGrafter"/>
</dbReference>
<keyword evidence="3" id="KW-0813">Transport</keyword>
<evidence type="ECO:0000256" key="1">
    <source>
        <dbReference type="ARBA" id="ARBA00004141"/>
    </source>
</evidence>
<evidence type="ECO:0000313" key="12">
    <source>
        <dbReference type="EMBL" id="GMH87261.1"/>
    </source>
</evidence>
<evidence type="ECO:0000256" key="4">
    <source>
        <dbReference type="ARBA" id="ARBA00022692"/>
    </source>
</evidence>
<keyword evidence="10" id="KW-0732">Signal</keyword>
<evidence type="ECO:0000256" key="8">
    <source>
        <dbReference type="SAM" id="MobiDB-lite"/>
    </source>
</evidence>
<keyword evidence="6 9" id="KW-0472">Membrane</keyword>
<proteinExistence type="inferred from homology"/>
<feature type="chain" id="PRO_5040791743" description="Ammonium transporter AmtB-like domain-containing protein" evidence="10">
    <location>
        <begin position="24"/>
        <end position="631"/>
    </location>
</feature>
<evidence type="ECO:0000256" key="10">
    <source>
        <dbReference type="SAM" id="SignalP"/>
    </source>
</evidence>
<evidence type="ECO:0000256" key="6">
    <source>
        <dbReference type="ARBA" id="ARBA00023136"/>
    </source>
</evidence>
<organism evidence="12 13">
    <name type="scientific">Triparma strigata</name>
    <dbReference type="NCBI Taxonomy" id="1606541"/>
    <lineage>
        <taxon>Eukaryota</taxon>
        <taxon>Sar</taxon>
        <taxon>Stramenopiles</taxon>
        <taxon>Ochrophyta</taxon>
        <taxon>Bolidophyceae</taxon>
        <taxon>Parmales</taxon>
        <taxon>Triparmaceae</taxon>
        <taxon>Triparma</taxon>
    </lineage>
</organism>
<evidence type="ECO:0000256" key="2">
    <source>
        <dbReference type="ARBA" id="ARBA00005887"/>
    </source>
</evidence>
<sequence length="631" mass="67762">MNGRISLASAVLLSLLLCTFTGATSWGAAIVRPCSNPSGGQCGGISPDGGAWESEFSSCCPSQHVCSYKTMYYSECVRLKGGEEFLVEQGMEGMGSGSRRILDESLESISGALDGFFMLINAQIIFFMQGGFAMLEVGIIQTKNAKSILFKNMLDMFVVALCWFFWGFAIAGKGASGQIERDGENHGNFGFGEGLTGDDGVTRWGSIDWRNAAPFIHSLTFATTTTTIMSGGVAERMKVEVYIFLSAILSSVVYASMVAWCWSEDGFMAKQGFIDFAGSCVVHLVGGSAALIGSIMVGPRRHRFAKDGTIINFKSTSLVLSSLGAFILAFTWISFNGSSVLYTKDSSMELSAFAVLNTFLCLGSSGVMSVIIETVSHKGTYDLPYTINGMLGGLVAVTASCAFIDNWSAILLGILSALLSKGSSWLLLNKLHVDDPLDAFTVHGANGILGTLWVGLFGRKDLIERFGKSGEGLFMGAGDGSLLGAQVLGCLLAFFFTVVCYVAACILWFAMVQVVKALSPSSVIVVETVAGEDYDEVDEIEEDMTTVSSIDLESLSLRDRICLSLRVSRDAETVGADFIYHEGNAFELTKNQVKMYNQEKNAQERIQKKRVDEERAREGIGGEGGSINAGD</sequence>
<evidence type="ECO:0000256" key="7">
    <source>
        <dbReference type="ARBA" id="ARBA00023177"/>
    </source>
</evidence>
<name>A0A9W7BAV7_9STRA</name>
<comment type="caution">
    <text evidence="12">The sequence shown here is derived from an EMBL/GenBank/DDBJ whole genome shotgun (WGS) entry which is preliminary data.</text>
</comment>
<feature type="transmembrane region" description="Helical" evidence="9">
    <location>
        <begin position="241"/>
        <end position="260"/>
    </location>
</feature>
<dbReference type="Proteomes" id="UP001165085">
    <property type="component" value="Unassembled WGS sequence"/>
</dbReference>
<evidence type="ECO:0000259" key="11">
    <source>
        <dbReference type="Pfam" id="PF00909"/>
    </source>
</evidence>
<dbReference type="EMBL" id="BRXY01000325">
    <property type="protein sequence ID" value="GMH87261.1"/>
    <property type="molecule type" value="Genomic_DNA"/>
</dbReference>
<feature type="transmembrane region" description="Helical" evidence="9">
    <location>
        <begin position="350"/>
        <end position="372"/>
    </location>
</feature>
<reference evidence="13" key="1">
    <citation type="journal article" date="2023" name="Commun. Biol.">
        <title>Genome analysis of Parmales, the sister group of diatoms, reveals the evolutionary specialization of diatoms from phago-mixotrophs to photoautotrophs.</title>
        <authorList>
            <person name="Ban H."/>
            <person name="Sato S."/>
            <person name="Yoshikawa S."/>
            <person name="Yamada K."/>
            <person name="Nakamura Y."/>
            <person name="Ichinomiya M."/>
            <person name="Sato N."/>
            <person name="Blanc-Mathieu R."/>
            <person name="Endo H."/>
            <person name="Kuwata A."/>
            <person name="Ogata H."/>
        </authorList>
    </citation>
    <scope>NUCLEOTIDE SEQUENCE [LARGE SCALE GENOMIC DNA]</scope>
    <source>
        <strain evidence="13">NIES 3701</strain>
    </source>
</reference>
<feature type="transmembrane region" description="Helical" evidence="9">
    <location>
        <begin position="116"/>
        <end position="140"/>
    </location>
</feature>
<feature type="domain" description="Ammonium transporter AmtB-like" evidence="11">
    <location>
        <begin position="117"/>
        <end position="508"/>
    </location>
</feature>
<feature type="compositionally biased region" description="Basic and acidic residues" evidence="8">
    <location>
        <begin position="604"/>
        <end position="620"/>
    </location>
</feature>
<accession>A0A9W7BAV7</accession>
<dbReference type="SUPFAM" id="SSF111352">
    <property type="entry name" value="Ammonium transporter"/>
    <property type="match status" value="1"/>
</dbReference>
<evidence type="ECO:0000256" key="9">
    <source>
        <dbReference type="SAM" id="Phobius"/>
    </source>
</evidence>
<feature type="transmembrane region" description="Helical" evidence="9">
    <location>
        <begin position="439"/>
        <end position="458"/>
    </location>
</feature>
<keyword evidence="5 9" id="KW-1133">Transmembrane helix</keyword>
<gene>
    <name evidence="12" type="ORF">TrST_g6476</name>
</gene>
<dbReference type="Gene3D" id="1.10.3430.10">
    <property type="entry name" value="Ammonium transporter AmtB like domains"/>
    <property type="match status" value="1"/>
</dbReference>
<feature type="signal peptide" evidence="10">
    <location>
        <begin position="1"/>
        <end position="23"/>
    </location>
</feature>
<dbReference type="GO" id="GO:0008519">
    <property type="term" value="F:ammonium channel activity"/>
    <property type="evidence" value="ECO:0007669"/>
    <property type="project" value="InterPro"/>
</dbReference>
<dbReference type="GO" id="GO:0097272">
    <property type="term" value="P:ammonium homeostasis"/>
    <property type="evidence" value="ECO:0007669"/>
    <property type="project" value="TreeGrafter"/>
</dbReference>
<feature type="transmembrane region" description="Helical" evidence="9">
    <location>
        <begin position="318"/>
        <end position="335"/>
    </location>
</feature>
<dbReference type="PANTHER" id="PTHR11730:SF6">
    <property type="entry name" value="AMMONIUM TRANSPORTER"/>
    <property type="match status" value="1"/>
</dbReference>
<dbReference type="Pfam" id="PF00909">
    <property type="entry name" value="Ammonium_transp"/>
    <property type="match status" value="1"/>
</dbReference>
<feature type="transmembrane region" description="Helical" evidence="9">
    <location>
        <begin position="272"/>
        <end position="297"/>
    </location>
</feature>
<protein>
    <recommendedName>
        <fullName evidence="11">Ammonium transporter AmtB-like domain-containing protein</fullName>
    </recommendedName>
</protein>
<keyword evidence="4 9" id="KW-0812">Transmembrane</keyword>
<dbReference type="InterPro" id="IPR018047">
    <property type="entry name" value="Ammonium_transpt_CS"/>
</dbReference>
<dbReference type="PANTHER" id="PTHR11730">
    <property type="entry name" value="AMMONIUM TRANSPORTER"/>
    <property type="match status" value="1"/>
</dbReference>
<comment type="similarity">
    <text evidence="2">Belongs to the ammonia transporter channel (TC 1.A.11.2) family.</text>
</comment>
<dbReference type="PROSITE" id="PS01219">
    <property type="entry name" value="AMMONIUM_TRANSP"/>
    <property type="match status" value="1"/>
</dbReference>
<feature type="compositionally biased region" description="Gly residues" evidence="8">
    <location>
        <begin position="621"/>
        <end position="631"/>
    </location>
</feature>